<feature type="transmembrane region" description="Helical" evidence="1">
    <location>
        <begin position="109"/>
        <end position="128"/>
    </location>
</feature>
<feature type="transmembrane region" description="Helical" evidence="1">
    <location>
        <begin position="353"/>
        <end position="386"/>
    </location>
</feature>
<reference evidence="2 3" key="1">
    <citation type="submission" date="2016-10" db="EMBL/GenBank/DDBJ databases">
        <authorList>
            <person name="de Groot N.N."/>
        </authorList>
    </citation>
    <scope>NUCLEOTIDE SEQUENCE [LARGE SCALE GENOMIC DNA]</scope>
    <source>
        <strain evidence="2 3">DSM 29433</strain>
    </source>
</reference>
<name>A0A1I6LDS8_9RHOB</name>
<feature type="transmembrane region" description="Helical" evidence="1">
    <location>
        <begin position="81"/>
        <end position="103"/>
    </location>
</feature>
<dbReference type="AlphaFoldDB" id="A0A1I6LDS8"/>
<evidence type="ECO:0000256" key="1">
    <source>
        <dbReference type="SAM" id="Phobius"/>
    </source>
</evidence>
<dbReference type="EMBL" id="FOZM01000001">
    <property type="protein sequence ID" value="SFS01599.1"/>
    <property type="molecule type" value="Genomic_DNA"/>
</dbReference>
<protein>
    <submittedName>
        <fullName evidence="2">Membrane protein involved in the export of O-antigen and teichoic acid</fullName>
    </submittedName>
</protein>
<dbReference type="RefSeq" id="WP_090203400.1">
    <property type="nucleotide sequence ID" value="NZ_FOZM01000001.1"/>
</dbReference>
<keyword evidence="1" id="KW-1133">Transmembrane helix</keyword>
<feature type="transmembrane region" description="Helical" evidence="1">
    <location>
        <begin position="18"/>
        <end position="38"/>
    </location>
</feature>
<evidence type="ECO:0000313" key="2">
    <source>
        <dbReference type="EMBL" id="SFS01599.1"/>
    </source>
</evidence>
<keyword evidence="1" id="KW-0472">Membrane</keyword>
<feature type="transmembrane region" description="Helical" evidence="1">
    <location>
        <begin position="162"/>
        <end position="182"/>
    </location>
</feature>
<sequence length="414" mass="43550">MFQFWNQHWKFGKAASLLALRAGIIGINLAVMVSLAWWLGLANFGELVHLWAIALIGTTIVGAGAPLIILRMAPDDLHQQFLAVCFVTPALLCIIGWVVMSSLFPNTDWGAVLTLAFALHLLQCLAAAMRVTGDAVFSMALRDGLPVVVLLFAALLSESADIAILFTALMLLGFGVSALCVVYGIQGAKGGSSADRDPRFQLWLSSVLGMAQGQIDLVLAGALLPPEIFGGYALLRRLSNVVALPVSVATWATAPQVAEALRQGDRTALQSASSTGSQIAWFPALGICLLCLCGLGLGWAADVSILTDGGWLMACVMLLGAVMHSYWAASYTVANLAPSPSDGVRARAMSLVIYGGGVALGGAALSALGHAVVFAAATGLSSLFLWHRLNRLYGVDTSAGALWARKKEIAWRMS</sequence>
<organism evidence="2 3">
    <name type="scientific">Yoonia litorea</name>
    <dbReference type="NCBI Taxonomy" id="1123755"/>
    <lineage>
        <taxon>Bacteria</taxon>
        <taxon>Pseudomonadati</taxon>
        <taxon>Pseudomonadota</taxon>
        <taxon>Alphaproteobacteria</taxon>
        <taxon>Rhodobacterales</taxon>
        <taxon>Paracoccaceae</taxon>
        <taxon>Yoonia</taxon>
    </lineage>
</organism>
<dbReference type="STRING" id="1123755.SAMN05444714_0433"/>
<feature type="transmembrane region" description="Helical" evidence="1">
    <location>
        <begin position="311"/>
        <end position="333"/>
    </location>
</feature>
<feature type="transmembrane region" description="Helical" evidence="1">
    <location>
        <begin position="279"/>
        <end position="299"/>
    </location>
</feature>
<gene>
    <name evidence="2" type="ORF">SAMN05444714_0433</name>
</gene>
<dbReference type="Proteomes" id="UP000198926">
    <property type="component" value="Unassembled WGS sequence"/>
</dbReference>
<feature type="transmembrane region" description="Helical" evidence="1">
    <location>
        <begin position="50"/>
        <end position="69"/>
    </location>
</feature>
<evidence type="ECO:0000313" key="3">
    <source>
        <dbReference type="Proteomes" id="UP000198926"/>
    </source>
</evidence>
<accession>A0A1I6LDS8</accession>
<proteinExistence type="predicted"/>
<keyword evidence="3" id="KW-1185">Reference proteome</keyword>
<keyword evidence="1" id="KW-0812">Transmembrane</keyword>
<dbReference type="OrthoDB" id="7857108at2"/>
<feature type="transmembrane region" description="Helical" evidence="1">
    <location>
        <begin position="135"/>
        <end position="156"/>
    </location>
</feature>